<evidence type="ECO:0000313" key="1">
    <source>
        <dbReference type="EMBL" id="PIS22879.1"/>
    </source>
</evidence>
<reference evidence="2" key="1">
    <citation type="submission" date="2017-09" db="EMBL/GenBank/DDBJ databases">
        <title>Depth-based differentiation of microbial function through sediment-hosted aquifers and enrichment of novel symbionts in the deep terrestrial subsurface.</title>
        <authorList>
            <person name="Probst A.J."/>
            <person name="Ladd B."/>
            <person name="Jarett J.K."/>
            <person name="Geller-Mcgrath D.E."/>
            <person name="Sieber C.M.K."/>
            <person name="Emerson J.B."/>
            <person name="Anantharaman K."/>
            <person name="Thomas B.C."/>
            <person name="Malmstrom R."/>
            <person name="Stieglmeier M."/>
            <person name="Klingl A."/>
            <person name="Woyke T."/>
            <person name="Ryan C.M."/>
            <person name="Banfield J.F."/>
        </authorList>
    </citation>
    <scope>NUCLEOTIDE SEQUENCE [LARGE SCALE GENOMIC DNA]</scope>
</reference>
<proteinExistence type="predicted"/>
<dbReference type="AlphaFoldDB" id="A0A2H0XFF8"/>
<protein>
    <recommendedName>
        <fullName evidence="3">KOW domain-containing protein</fullName>
    </recommendedName>
</protein>
<accession>A0A2H0XFF8</accession>
<evidence type="ECO:0008006" key="3">
    <source>
        <dbReference type="Google" id="ProtNLM"/>
    </source>
</evidence>
<evidence type="ECO:0000313" key="2">
    <source>
        <dbReference type="Proteomes" id="UP000230340"/>
    </source>
</evidence>
<dbReference type="EMBL" id="PEYT01000027">
    <property type="protein sequence ID" value="PIS22879.1"/>
    <property type="molecule type" value="Genomic_DNA"/>
</dbReference>
<name>A0A2H0XFF8_UNCKA</name>
<comment type="caution">
    <text evidence="1">The sequence shown here is derived from an EMBL/GenBank/DDBJ whole genome shotgun (WGS) entry which is preliminary data.</text>
</comment>
<gene>
    <name evidence="1" type="ORF">COT49_03165</name>
</gene>
<organism evidence="1 2">
    <name type="scientific">candidate division WWE3 bacterium CG08_land_8_20_14_0_20_40_13</name>
    <dbReference type="NCBI Taxonomy" id="1975084"/>
    <lineage>
        <taxon>Bacteria</taxon>
        <taxon>Katanobacteria</taxon>
    </lineage>
</organism>
<dbReference type="Proteomes" id="UP000230340">
    <property type="component" value="Unassembled WGS sequence"/>
</dbReference>
<sequence>MKIVFLPKYKISGEVLIERSLPCEGTIFAKKGSVVQAFDKVGEGRMFLEESVFKYEGELVKKRGDFVSQGEVVSKGKKSLGGQLVTKSPATGYFVKVDTRLLEITVRKPSRTFELIAGVPGFVTAVVAGHGVLITTRAVVALGIFGYGSEVGGEIVVLGDEDDAVRQDDLGDNLAGKIVVCGHLTRESYSKGAAIGVLGFVCGGANFAITKSFKAEGPAVLIMEGFGDTGFSPLLFSYLKGIATRFVILRACENELIVPEADPQNWCTITNPYFVDIKIGQTAQIFSYHNFGSFGKVESFDEKKGTVKLSLMGKKEMVEAGRENVGVVIS</sequence>